<organism evidence="1 2">
    <name type="scientific">Bradyrhizobium guangdongense</name>
    <dbReference type="NCBI Taxonomy" id="1325090"/>
    <lineage>
        <taxon>Bacteria</taxon>
        <taxon>Pseudomonadati</taxon>
        <taxon>Pseudomonadota</taxon>
        <taxon>Alphaproteobacteria</taxon>
        <taxon>Hyphomicrobiales</taxon>
        <taxon>Nitrobacteraceae</taxon>
        <taxon>Bradyrhizobium</taxon>
    </lineage>
</organism>
<comment type="caution">
    <text evidence="1">The sequence shown here is derived from an EMBL/GenBank/DDBJ whole genome shotgun (WGS) entry which is preliminary data.</text>
</comment>
<gene>
    <name evidence="1" type="ORF">GCM10010987_24810</name>
</gene>
<dbReference type="AlphaFoldDB" id="A0AA87W7P2"/>
<protein>
    <submittedName>
        <fullName evidence="1">Uncharacterized protein</fullName>
    </submittedName>
</protein>
<dbReference type="EMBL" id="BMHC01000003">
    <property type="protein sequence ID" value="GGI23520.1"/>
    <property type="molecule type" value="Genomic_DNA"/>
</dbReference>
<evidence type="ECO:0000313" key="2">
    <source>
        <dbReference type="Proteomes" id="UP000625079"/>
    </source>
</evidence>
<accession>A0AA87W7P2</accession>
<proteinExistence type="predicted"/>
<reference evidence="1" key="1">
    <citation type="journal article" date="2014" name="Int. J. Syst. Evol. Microbiol.">
        <title>Complete genome sequence of Corynebacterium casei LMG S-19264T (=DSM 44701T), isolated from a smear-ripened cheese.</title>
        <authorList>
            <consortium name="US DOE Joint Genome Institute (JGI-PGF)"/>
            <person name="Walter F."/>
            <person name="Albersmeier A."/>
            <person name="Kalinowski J."/>
            <person name="Ruckert C."/>
        </authorList>
    </citation>
    <scope>NUCLEOTIDE SEQUENCE</scope>
    <source>
        <strain evidence="1">CGMCC 1.15034</strain>
    </source>
</reference>
<sequence>MKEGAGKTGCPTGTRGPLCDRLRYKRLHSGIQVKPKRPAFPAQWFDGLYRDLPGERCTIAPVALQMADVCIRLDIAHHHKT</sequence>
<reference evidence="1" key="2">
    <citation type="submission" date="2022-12" db="EMBL/GenBank/DDBJ databases">
        <authorList>
            <person name="Sun Q."/>
            <person name="Zhou Y."/>
        </authorList>
    </citation>
    <scope>NUCLEOTIDE SEQUENCE</scope>
    <source>
        <strain evidence="1">CGMCC 1.15034</strain>
    </source>
</reference>
<dbReference type="Proteomes" id="UP000625079">
    <property type="component" value="Unassembled WGS sequence"/>
</dbReference>
<evidence type="ECO:0000313" key="1">
    <source>
        <dbReference type="EMBL" id="GGI23520.1"/>
    </source>
</evidence>
<name>A0AA87W7P2_9BRAD</name>